<evidence type="ECO:0000313" key="13">
    <source>
        <dbReference type="EMBL" id="KAB0676204.1"/>
    </source>
</evidence>
<protein>
    <submittedName>
        <fullName evidence="13">Rhodopsin</fullName>
    </submittedName>
</protein>
<evidence type="ECO:0000256" key="5">
    <source>
        <dbReference type="ARBA" id="ARBA00022692"/>
    </source>
</evidence>
<evidence type="ECO:0000256" key="6">
    <source>
        <dbReference type="ARBA" id="ARBA00022925"/>
    </source>
</evidence>
<evidence type="ECO:0000256" key="2">
    <source>
        <dbReference type="ARBA" id="ARBA00008130"/>
    </source>
</evidence>
<feature type="transmembrane region" description="Helical" evidence="12">
    <location>
        <begin position="260"/>
        <end position="280"/>
    </location>
</feature>
<comment type="subcellular location">
    <subcellularLocation>
        <location evidence="1">Membrane</location>
        <topology evidence="1">Multi-pass membrane protein</topology>
    </subcellularLocation>
</comment>
<feature type="transmembrane region" description="Helical" evidence="12">
    <location>
        <begin position="92"/>
        <end position="110"/>
    </location>
</feature>
<dbReference type="PANTHER" id="PTHR28286">
    <property type="match status" value="1"/>
</dbReference>
<dbReference type="Proteomes" id="UP000432089">
    <property type="component" value="Unassembled WGS sequence"/>
</dbReference>
<dbReference type="EMBL" id="VZDO01000025">
    <property type="protein sequence ID" value="KAB0676204.1"/>
    <property type="molecule type" value="Genomic_DNA"/>
</dbReference>
<feature type="transmembrane region" description="Helical" evidence="12">
    <location>
        <begin position="190"/>
        <end position="211"/>
    </location>
</feature>
<keyword evidence="9 12" id="KW-0472">Membrane</keyword>
<feature type="transmembrane region" description="Helical" evidence="12">
    <location>
        <begin position="130"/>
        <end position="152"/>
    </location>
</feature>
<dbReference type="Pfam" id="PF01036">
    <property type="entry name" value="Bac_rhodopsin"/>
    <property type="match status" value="1"/>
</dbReference>
<dbReference type="InterPro" id="IPR018229">
    <property type="entry name" value="Rhodopsin_retinal_BS"/>
</dbReference>
<dbReference type="Gene3D" id="1.20.1070.10">
    <property type="entry name" value="Rhodopsin 7-helix transmembrane proteins"/>
    <property type="match status" value="1"/>
</dbReference>
<keyword evidence="8" id="KW-0157">Chromophore</keyword>
<keyword evidence="4" id="KW-0716">Sensory transduction</keyword>
<gene>
    <name evidence="13" type="ORF">F6X38_21930</name>
</gene>
<evidence type="ECO:0000256" key="1">
    <source>
        <dbReference type="ARBA" id="ARBA00004141"/>
    </source>
</evidence>
<proteinExistence type="inferred from homology"/>
<organism evidence="13 14">
    <name type="scientific">Plantimonas leprariae</name>
    <dbReference type="NCBI Taxonomy" id="2615207"/>
    <lineage>
        <taxon>Bacteria</taxon>
        <taxon>Pseudomonadati</taxon>
        <taxon>Pseudomonadota</taxon>
        <taxon>Alphaproteobacteria</taxon>
        <taxon>Hyphomicrobiales</taxon>
        <taxon>Aurantimonadaceae</taxon>
        <taxon>Plantimonas</taxon>
    </lineage>
</organism>
<name>A0A7V7TUE7_9HYPH</name>
<keyword evidence="5 12" id="KW-0812">Transmembrane</keyword>
<reference evidence="13 14" key="1">
    <citation type="submission" date="2019-09" db="EMBL/GenBank/DDBJ databases">
        <title>YIM 132180 draft genome.</title>
        <authorList>
            <person name="Zhang K."/>
        </authorList>
    </citation>
    <scope>NUCLEOTIDE SEQUENCE [LARGE SCALE GENOMIC DNA]</scope>
    <source>
        <strain evidence="13 14">YIM 132180</strain>
    </source>
</reference>
<evidence type="ECO:0000256" key="7">
    <source>
        <dbReference type="ARBA" id="ARBA00022989"/>
    </source>
</evidence>
<evidence type="ECO:0000256" key="3">
    <source>
        <dbReference type="ARBA" id="ARBA00022543"/>
    </source>
</evidence>
<dbReference type="SUPFAM" id="SSF81321">
    <property type="entry name" value="Family A G protein-coupled receptor-like"/>
    <property type="match status" value="1"/>
</dbReference>
<dbReference type="GO" id="GO:0009881">
    <property type="term" value="F:photoreceptor activity"/>
    <property type="evidence" value="ECO:0007669"/>
    <property type="project" value="UniProtKB-KW"/>
</dbReference>
<dbReference type="SMART" id="SM01021">
    <property type="entry name" value="Bac_rhodopsin"/>
    <property type="match status" value="1"/>
</dbReference>
<evidence type="ECO:0000256" key="11">
    <source>
        <dbReference type="SAM" id="MobiDB-lite"/>
    </source>
</evidence>
<comment type="caution">
    <text evidence="13">The sequence shown here is derived from an EMBL/GenBank/DDBJ whole genome shotgun (WGS) entry which is preliminary data.</text>
</comment>
<keyword evidence="6" id="KW-0681">Retinal protein</keyword>
<dbReference type="GO" id="GO:0007602">
    <property type="term" value="P:phototransduction"/>
    <property type="evidence" value="ECO:0007669"/>
    <property type="project" value="UniProtKB-KW"/>
</dbReference>
<accession>A0A7V7TUE7</accession>
<feature type="transmembrane region" description="Helical" evidence="12">
    <location>
        <begin position="159"/>
        <end position="178"/>
    </location>
</feature>
<dbReference type="PRINTS" id="PR00251">
    <property type="entry name" value="BACTRLOPSIN"/>
</dbReference>
<feature type="transmembrane region" description="Helical" evidence="12">
    <location>
        <begin position="60"/>
        <end position="80"/>
    </location>
</feature>
<evidence type="ECO:0000256" key="9">
    <source>
        <dbReference type="ARBA" id="ARBA00023136"/>
    </source>
</evidence>
<feature type="region of interest" description="Disordered" evidence="11">
    <location>
        <begin position="318"/>
        <end position="337"/>
    </location>
</feature>
<keyword evidence="3" id="KW-0600">Photoreceptor protein</keyword>
<dbReference type="PROSITE" id="PS00950">
    <property type="entry name" value="BACTERIAL_OPSIN_1"/>
    <property type="match status" value="1"/>
</dbReference>
<dbReference type="GO" id="GO:0016020">
    <property type="term" value="C:membrane"/>
    <property type="evidence" value="ECO:0007669"/>
    <property type="project" value="UniProtKB-SubCell"/>
</dbReference>
<dbReference type="InterPro" id="IPR001425">
    <property type="entry name" value="Arc/bac/fun_rhodopsins"/>
</dbReference>
<evidence type="ECO:0000256" key="10">
    <source>
        <dbReference type="ARBA" id="ARBA00023170"/>
    </source>
</evidence>
<evidence type="ECO:0000256" key="4">
    <source>
        <dbReference type="ARBA" id="ARBA00022606"/>
    </source>
</evidence>
<comment type="similarity">
    <text evidence="2">Belongs to the archaeal/bacterial/fungal opsin family.</text>
</comment>
<dbReference type="AlphaFoldDB" id="A0A7V7TUE7"/>
<dbReference type="PANTHER" id="PTHR28286:SF2">
    <property type="entry name" value="BACTERIORHODOPSIN _OPSIN, NOPA (EUROFUNG)"/>
    <property type="match status" value="1"/>
</dbReference>
<keyword evidence="10" id="KW-0675">Receptor</keyword>
<keyword evidence="7 12" id="KW-1133">Transmembrane helix</keyword>
<feature type="transmembrane region" description="Helical" evidence="12">
    <location>
        <begin position="232"/>
        <end position="254"/>
    </location>
</feature>
<dbReference type="GO" id="GO:0005216">
    <property type="term" value="F:monoatomic ion channel activity"/>
    <property type="evidence" value="ECO:0007669"/>
    <property type="project" value="InterPro"/>
</dbReference>
<sequence>MVSQHSSIFGSSASIFRSIYAPPATYSRLSSFRRSHGTPALSYMLACGHPQRRTNMTVNAWLWIGAIAMAIGAAVQLVIGWGPRTRDVENHYLLHLFVCLAAMASYLVMATGDGAIHLADGGPVGRDFYFARYVDWSITTPMLLLGLGLTAMHSPFRRWAALLGVLFADSYMIITGLFAGLSPVGSGQKWLWYIVSCAAFAFVYIGIWGIFRSEAKKTSEEAASLFRTNATILSAVWFLYPVVFLLGTEGTLFMGDVPTAAAYTLLDIVAKVGYGTFSLIETKRKAARELAAGLIPDPDLRPAPAAFHEIRAPARNEAVGDEAIETNERPFGTRRRT</sequence>
<evidence type="ECO:0000256" key="8">
    <source>
        <dbReference type="ARBA" id="ARBA00022991"/>
    </source>
</evidence>
<evidence type="ECO:0000256" key="12">
    <source>
        <dbReference type="SAM" id="Phobius"/>
    </source>
</evidence>
<evidence type="ECO:0000313" key="14">
    <source>
        <dbReference type="Proteomes" id="UP000432089"/>
    </source>
</evidence>
<keyword evidence="14" id="KW-1185">Reference proteome</keyword>